<reference evidence="2 3" key="1">
    <citation type="submission" date="2018-07" db="EMBL/GenBank/DDBJ databases">
        <title>Freshwater and sediment microbial communities from various areas in North America, analyzing microbe dynamics in response to fracking.</title>
        <authorList>
            <person name="Lamendella R."/>
        </authorList>
    </citation>
    <scope>NUCLEOTIDE SEQUENCE [LARGE SCALE GENOMIC DNA]</scope>
    <source>
        <strain evidence="2 3">160A</strain>
    </source>
</reference>
<evidence type="ECO:0000259" key="1">
    <source>
        <dbReference type="Pfam" id="PF00425"/>
    </source>
</evidence>
<sequence length="364" mass="41505">MLEDYLTSGNPFVAYRLPGEKQAYSFQVGKVQPFSISEFTPEAFDNAFIAAPFQVSKSAFALWPVSGISLLETETYNREIRENKSFRLPQERDEVRQDYARSFSVIREALNAHAADKVVLARRLEVTDVPEHILPQVFSQLCQSYPNAFVYFFDHPQVGRWMGASPETFLEKENHTLKTVALAATRRSELQREDWNMKELEEQGLVSVFVDEVLKEYGISAYQKNGPEPVRAGSMIHLKTSYEFEACKIKDSVGRFLQSLHPTPAVGGYPKDMAMRLIGEAEKFDRGFYSGFLGPVNKGEFRFFVNIRSMKLGEEKAVLYLGGGITRDSKEANEWEETRLKARTLLSVLHSVKQNYSNEAIHLR</sequence>
<dbReference type="Gene3D" id="3.60.120.10">
    <property type="entry name" value="Anthranilate synthase"/>
    <property type="match status" value="1"/>
</dbReference>
<accession>A0A368UJV3</accession>
<dbReference type="AlphaFoldDB" id="A0A368UJV3"/>
<evidence type="ECO:0000313" key="3">
    <source>
        <dbReference type="Proteomes" id="UP000252733"/>
    </source>
</evidence>
<dbReference type="Pfam" id="PF00425">
    <property type="entry name" value="Chorismate_bind"/>
    <property type="match status" value="1"/>
</dbReference>
<protein>
    <submittedName>
        <fullName evidence="2">Isochorismate synthase</fullName>
    </submittedName>
</protein>
<keyword evidence="3" id="KW-1185">Reference proteome</keyword>
<name>A0A368UJV3_9BACT</name>
<dbReference type="EMBL" id="QPIZ01000033">
    <property type="protein sequence ID" value="RCW28957.1"/>
    <property type="molecule type" value="Genomic_DNA"/>
</dbReference>
<comment type="caution">
    <text evidence="2">The sequence shown here is derived from an EMBL/GenBank/DDBJ whole genome shotgun (WGS) entry which is preliminary data.</text>
</comment>
<gene>
    <name evidence="2" type="ORF">DFO77_13310</name>
</gene>
<dbReference type="SUPFAM" id="SSF56322">
    <property type="entry name" value="ADC synthase"/>
    <property type="match status" value="1"/>
</dbReference>
<dbReference type="PANTHER" id="PTHR42839">
    <property type="entry name" value="ISOCHORISMATE SYNTHASE ENTC"/>
    <property type="match status" value="1"/>
</dbReference>
<organism evidence="2 3">
    <name type="scientific">Marinilabilia salmonicolor</name>
    <dbReference type="NCBI Taxonomy" id="989"/>
    <lineage>
        <taxon>Bacteria</taxon>
        <taxon>Pseudomonadati</taxon>
        <taxon>Bacteroidota</taxon>
        <taxon>Bacteroidia</taxon>
        <taxon>Marinilabiliales</taxon>
        <taxon>Marinilabiliaceae</taxon>
        <taxon>Marinilabilia</taxon>
    </lineage>
</organism>
<dbReference type="Proteomes" id="UP000252733">
    <property type="component" value="Unassembled WGS sequence"/>
</dbReference>
<evidence type="ECO:0000313" key="2">
    <source>
        <dbReference type="EMBL" id="RCW28957.1"/>
    </source>
</evidence>
<proteinExistence type="predicted"/>
<dbReference type="InterPro" id="IPR005801">
    <property type="entry name" value="ADC_synthase"/>
</dbReference>
<feature type="domain" description="Chorismate-utilising enzyme C-terminal" evidence="1">
    <location>
        <begin position="96"/>
        <end position="341"/>
    </location>
</feature>
<dbReference type="PANTHER" id="PTHR42839:SF2">
    <property type="entry name" value="ISOCHORISMATE SYNTHASE ENTC"/>
    <property type="match status" value="1"/>
</dbReference>
<dbReference type="InterPro" id="IPR015890">
    <property type="entry name" value="Chorismate_C"/>
</dbReference>